<dbReference type="EMBL" id="FMCR01000003">
    <property type="protein sequence ID" value="SCF14391.1"/>
    <property type="molecule type" value="Genomic_DNA"/>
</dbReference>
<keyword evidence="6" id="KW-1185">Reference proteome</keyword>
<reference evidence="2 6" key="3">
    <citation type="submission" date="2018-03" db="EMBL/GenBank/DDBJ databases">
        <title>Genomic framework for the identification of Micromonospora saelicesensis and Micromonospora noduli.</title>
        <authorList>
            <person name="Riesco R."/>
            <person name="Trujillo M.E."/>
        </authorList>
    </citation>
    <scope>NUCLEOTIDE SEQUENCE [LARGE SCALE GENOMIC DNA]</scope>
    <source>
        <strain evidence="2 6">GAR05</strain>
    </source>
</reference>
<dbReference type="Proteomes" id="UP000198864">
    <property type="component" value="Unassembled WGS sequence"/>
</dbReference>
<dbReference type="Gene3D" id="1.10.10.10">
    <property type="entry name" value="Winged helix-like DNA-binding domain superfamily/Winged helix DNA-binding domain"/>
    <property type="match status" value="1"/>
</dbReference>
<sequence>MENPPPDGRTEPRRVDLDGRQVRVLAHPLRMRLLGSLRIDGPATATALAEKLGTNTGATSYHLRQLAEVGLVAEDPDRGTSRQRWWQAAHDMSHFDPTDFDEDPDTRAAVQWIQADQVRLMGELAERWMAVEHHQSPAWRDAAGMSDLVLPLDPDRLRALSDDLWEVLMRYRDEAATDAPDVKPVHVFLAGFPRLDERW</sequence>
<evidence type="ECO:0000313" key="6">
    <source>
        <dbReference type="Proteomes" id="UP000249334"/>
    </source>
</evidence>
<dbReference type="RefSeq" id="WP_091401848.1">
    <property type="nucleotide sequence ID" value="NZ_CP192017.1"/>
</dbReference>
<proteinExistence type="predicted"/>
<dbReference type="InterPro" id="IPR001845">
    <property type="entry name" value="HTH_ArsR_DNA-bd_dom"/>
</dbReference>
<evidence type="ECO:0000313" key="7">
    <source>
        <dbReference type="Proteomes" id="UP000249419"/>
    </source>
</evidence>
<evidence type="ECO:0000313" key="3">
    <source>
        <dbReference type="EMBL" id="RAO28689.1"/>
    </source>
</evidence>
<dbReference type="AlphaFoldDB" id="A0A1C4Y1W4"/>
<dbReference type="Proteomes" id="UP000249334">
    <property type="component" value="Unassembled WGS sequence"/>
</dbReference>
<dbReference type="SUPFAM" id="SSF46785">
    <property type="entry name" value="Winged helix' DNA-binding domain"/>
    <property type="match status" value="1"/>
</dbReference>
<dbReference type="InterPro" id="IPR011991">
    <property type="entry name" value="ArsR-like_HTH"/>
</dbReference>
<dbReference type="Pfam" id="PF12840">
    <property type="entry name" value="HTH_20"/>
    <property type="match status" value="1"/>
</dbReference>
<evidence type="ECO:0000313" key="5">
    <source>
        <dbReference type="Proteomes" id="UP000198864"/>
    </source>
</evidence>
<dbReference type="CDD" id="cd00090">
    <property type="entry name" value="HTH_ARSR"/>
    <property type="match status" value="1"/>
</dbReference>
<dbReference type="InterPro" id="IPR036390">
    <property type="entry name" value="WH_DNA-bd_sf"/>
</dbReference>
<dbReference type="EMBL" id="PXXW01000035">
    <property type="protein sequence ID" value="RAN95451.1"/>
    <property type="molecule type" value="Genomic_DNA"/>
</dbReference>
<dbReference type="EMBL" id="PYAG01000037">
    <property type="protein sequence ID" value="RAO28689.1"/>
    <property type="molecule type" value="Genomic_DNA"/>
</dbReference>
<evidence type="ECO:0000259" key="1">
    <source>
        <dbReference type="SMART" id="SM00418"/>
    </source>
</evidence>
<dbReference type="GO" id="GO:0003700">
    <property type="term" value="F:DNA-binding transcription factor activity"/>
    <property type="evidence" value="ECO:0007669"/>
    <property type="project" value="InterPro"/>
</dbReference>
<organism evidence="4 5">
    <name type="scientific">Micromonospora saelicesensis</name>
    <dbReference type="NCBI Taxonomy" id="285676"/>
    <lineage>
        <taxon>Bacteria</taxon>
        <taxon>Bacillati</taxon>
        <taxon>Actinomycetota</taxon>
        <taxon>Actinomycetes</taxon>
        <taxon>Micromonosporales</taxon>
        <taxon>Micromonosporaceae</taxon>
        <taxon>Micromonospora</taxon>
    </lineage>
</organism>
<dbReference type="Proteomes" id="UP000249419">
    <property type="component" value="Unassembled WGS sequence"/>
</dbReference>
<feature type="domain" description="HTH arsR-type" evidence="1">
    <location>
        <begin position="20"/>
        <end position="115"/>
    </location>
</feature>
<reference evidence="3 7" key="2">
    <citation type="submission" date="2018-03" db="EMBL/GenBank/DDBJ databases">
        <title>Defining the species Micromonospora saelicesensis and Micromonospora noduli under the framework of genomics.</title>
        <authorList>
            <person name="Riesco R."/>
            <person name="Trujillo M.E."/>
        </authorList>
    </citation>
    <scope>NUCLEOTIDE SEQUENCE [LARGE SCALE GENOMIC DNA]</scope>
    <source>
        <strain evidence="3 7">PSN13</strain>
    </source>
</reference>
<dbReference type="STRING" id="285676.GA0070561_3879"/>
<dbReference type="InterPro" id="IPR036388">
    <property type="entry name" value="WH-like_DNA-bd_sf"/>
</dbReference>
<evidence type="ECO:0000313" key="2">
    <source>
        <dbReference type="EMBL" id="RAN95451.1"/>
    </source>
</evidence>
<dbReference type="SMART" id="SM00418">
    <property type="entry name" value="HTH_ARSR"/>
    <property type="match status" value="1"/>
</dbReference>
<accession>A0A1C4Y1W4</accession>
<reference evidence="4 5" key="1">
    <citation type="submission" date="2016-06" db="EMBL/GenBank/DDBJ databases">
        <authorList>
            <person name="Kjaerup R.B."/>
            <person name="Dalgaard T.S."/>
            <person name="Juul-Madsen H.R."/>
        </authorList>
    </citation>
    <scope>NUCLEOTIDE SEQUENCE [LARGE SCALE GENOMIC DNA]</scope>
    <source>
        <strain evidence="4 5">DSM 44871</strain>
    </source>
</reference>
<evidence type="ECO:0000313" key="4">
    <source>
        <dbReference type="EMBL" id="SCF14391.1"/>
    </source>
</evidence>
<gene>
    <name evidence="4" type="ORF">GA0070561_3879</name>
    <name evidence="2" type="ORF">GAR05_04427</name>
    <name evidence="3" type="ORF">PSN13_05315</name>
</gene>
<protein>
    <submittedName>
        <fullName evidence="4">Transcriptional regulator, ArsR family</fullName>
    </submittedName>
</protein>
<name>A0A1C4Y1W4_9ACTN</name>